<dbReference type="PANTHER" id="PTHR13723">
    <property type="entry name" value="ADAMTS A DISINTEGRIN AND METALLOPROTEASE WITH THROMBOSPONDIN MOTIFS PROTEASE"/>
    <property type="match status" value="1"/>
</dbReference>
<evidence type="ECO:0000256" key="3">
    <source>
        <dbReference type="SAM" id="MobiDB-lite"/>
    </source>
</evidence>
<feature type="region of interest" description="Disordered" evidence="3">
    <location>
        <begin position="530"/>
        <end position="552"/>
    </location>
</feature>
<gene>
    <name evidence="4" type="ORF">FNF29_01687</name>
</gene>
<evidence type="ECO:0000256" key="1">
    <source>
        <dbReference type="ARBA" id="ARBA00004613"/>
    </source>
</evidence>
<organism evidence="4 5">
    <name type="scientific">Cafeteria roenbergensis</name>
    <name type="common">Marine flagellate</name>
    <dbReference type="NCBI Taxonomy" id="33653"/>
    <lineage>
        <taxon>Eukaryota</taxon>
        <taxon>Sar</taxon>
        <taxon>Stramenopiles</taxon>
        <taxon>Bigyra</taxon>
        <taxon>Opalozoa</taxon>
        <taxon>Bicosoecida</taxon>
        <taxon>Cafeteriaceae</taxon>
        <taxon>Cafeteria</taxon>
    </lineage>
</organism>
<dbReference type="Gene3D" id="2.20.100.10">
    <property type="entry name" value="Thrombospondin type-1 (TSP1) repeat"/>
    <property type="match status" value="3"/>
</dbReference>
<keyword evidence="5" id="KW-1185">Reference proteome</keyword>
<dbReference type="PROSITE" id="PS50092">
    <property type="entry name" value="TSP1"/>
    <property type="match status" value="2"/>
</dbReference>
<keyword evidence="2" id="KW-0964">Secreted</keyword>
<evidence type="ECO:0000313" key="4">
    <source>
        <dbReference type="EMBL" id="KAA0155772.1"/>
    </source>
</evidence>
<dbReference type="Proteomes" id="UP000323011">
    <property type="component" value="Unassembled WGS sequence"/>
</dbReference>
<accession>A0A5A8CRN1</accession>
<dbReference type="InterPro" id="IPR050439">
    <property type="entry name" value="ADAMTS_ADAMTS-like"/>
</dbReference>
<evidence type="ECO:0000313" key="5">
    <source>
        <dbReference type="Proteomes" id="UP000323011"/>
    </source>
</evidence>
<reference evidence="4 5" key="1">
    <citation type="submission" date="2019-07" db="EMBL/GenBank/DDBJ databases">
        <title>Genomes of Cafeteria roenbergensis.</title>
        <authorList>
            <person name="Fischer M.G."/>
            <person name="Hackl T."/>
            <person name="Roman M."/>
        </authorList>
    </citation>
    <scope>NUCLEOTIDE SEQUENCE [LARGE SCALE GENOMIC DNA]</scope>
    <source>
        <strain evidence="4 5">BVI</strain>
    </source>
</reference>
<sequence>MGVASFQFGEWVQRATCSAEFGVLTASACTTLTGPGDESTFLRVDIPARTRTHVSIVSSQQQEPRDAAYLIRAKAGQLPTPDDFDDEALSTGRTTAFLNCEFEPRQAFLSVSANNAGSIKFDIIVAAEDASNCPEFVWVPGPWGDWSHSCEQATRTRDVRCTESATGRVVAPTFCSPAVGMKPAASEEANLGACVWVVSRWSACTKQCGGGQQFRTTDCLNGGGRGAKVLDAHCGEAPLQTRGCNMEHCRPEFWDPGPWRACSRRCGGGFRTRAVSCRQAVQGAPDVSVVADSDEACSEALAGPKPHSREACGTAACDESTFELVLQDFRVLQEAQAWTERALPADSMAFFLWEASAATKGVCIEASHVSPLREDSGVCSVTEQGRAADCLEAATNCMDAAANLSVSMTCFESGAACLGAIPCRIGNGDVGAPRAQDDEVPLAENAVSDAFAALRVLCADAHKVDGRASSPVATCYYLARDAAPGTSGDAVPGELDLFAAPVSPSMEAALSASVTETVPLPIPGAFSVESDSRRGRGFTPPSSSRTSLWSSASSMKTGTQHLWLWADEEPEFDKAGRLLIGVRALNRERRVTIRTAQLSSFPATFSGTLANQAVIKANQIRDGGLVLQVDLTCDTFVPPVELLQAQRQRSAAVDEAAALVLGGDLGNSTELSRSAYFRMDLIATGLTADQSSALGWNRVAKPTLMQAQAPFTRLSFANKRLTITLPPIPGYRPSGDEQLRLTIPGSLLSSGRLMAVPGESWRVTVEAEDSDCKVSEWSAWTYCSGICRLGLQTRTRTGSLASQVSDLEFVVVQGVNNAIVSTGKAVAPDGILLYGRQFDDERQILGVELTTRSLVQPNSETAFVALAALEPAIALAGQSAALQCSTNGAVLPLATREGDSVPSFLGSVALSVSLPSEYILRQVWSDAMDWTTPNYNAVLVFCSVSSAALLPEGIMQRWHTTGRRVAWDGSSSEPFLAFARVQGGATNTSALISLASPQTAWVCAYSRRVFIPPAALATFQESTVAEDLRMHAPREVSGLRGYAGPTTCVRLSVAGWSTELLVSNGSVHVTDAGPVTVPAWMHPSTGSDDEHPAKCEGGLARIQAAGLPIGKDTSVAAACPKPAGWPSALHAHAQYASTELVPDASASGNSSADFRAEWSSAAASPIDCSAALAGTLNASVVSVDASHGAPFRPAKATQVPLHAGRADVQLSGLGRFVVQLRLPQALGCGPQGFHRDPERSLSFGAEAGTLNSKAFDEFLISLGVERDAFAGRGLEDRTGVVRPGGEFGFWSGLDDVELECRVAGSADLRWSDGPADGLAWQPCGVAEQPLNGSKTISASMAGVLPCAQLSPMVGARVRAARDQARSTWPLLLGSGLQSEEGLQPTVMADHLPYISPSTLPLSLFRPWDSLATDDTAMVQQTHFCVAGRVLVTTSTPGSRDHGFRVTVSMFMLLFGADGYGELAYEQRNVRSLVLDIAHGSMPNERLLGGVGVTAVRLAGDPVPDEFIGFPMPPRGSFALAVGLMELPSEATSTGGFDLLCIDRQSLDTLSRRRWSARENGQLQRTKVSLGASLAAVPLQQQASSSNASLGAPDVVVLAGTTSRGGAVTLVHIASACSAEEMAEVGVIVLEDGAPGFPATSASCSGLSCRPASDGFGKTVVSLPAGAFPGAARLPSILVTAELDTVSPSMLGAVWHFVLNISDSSFDKAAAPPGVILGDVVRHRDSVRYSHVVCHYLGDVVRHYLGNVVRHRDSVRYSHVVCHYLGDVVCHYLGDVVRHYLGNVVRHRDSVRYSHVVCHYLGDVVCHYLGDVVRHYLGNVVRHRDSVRYSHVVCHYLGDVVCHYLGDVVRHYLGNVVRHRDSVRYSHVVCHYLGDVIRHYLGNVVRHRDSVRYSHVVCHYLGDVIRHYLGNVVRHRDSVRYSHVVCHYLGDVVCHYLGDVVRHYLGDVVRHYLGNVVRHRDSVRYSHVVCHYLGDVIRHYLGNVVRHRDSVRYSHVVCHYLGDVVCHYLGDVVRHYLGDVVRHYLGNVVRHRDSVRYSHVVCHYLGDVVCHYLGDVVRHYLGNVVRHRDSVRYSHVVCHYLGDVVCHYLGDVVRHYLGNVVRHRDSVRYSHVVCHYLGDVVCHYLGDVVRHYLGNVVRHRDSVRYSHVVCHYLGDVVCHYLGDVVRHYLGDVVRHRDSVRYSHVVCHYLGDVVCHYLGDVVRHYLGNVVRHRDSVRYSHVVCHYLGDVIRHYLGNVVRHRDSVRYSHVVCHYLGDVIRHYLGNVVRHRDSVRYSHVVCHYLGDVIRHYLGNVVRHRDSVRYSHVVCHYLGDVICHYLGNVIRHRDSVRHQLGNVVRQ</sequence>
<comment type="subcellular location">
    <subcellularLocation>
        <location evidence="1">Secreted</location>
    </subcellularLocation>
</comment>
<dbReference type="Pfam" id="PF00090">
    <property type="entry name" value="TSP_1"/>
    <property type="match status" value="1"/>
</dbReference>
<dbReference type="Pfam" id="PF19030">
    <property type="entry name" value="TSP1_ADAMTS"/>
    <property type="match status" value="3"/>
</dbReference>
<dbReference type="EMBL" id="VLTN01000006">
    <property type="protein sequence ID" value="KAA0155772.1"/>
    <property type="molecule type" value="Genomic_DNA"/>
</dbReference>
<name>A0A5A8CRN1_CAFRO</name>
<comment type="caution">
    <text evidence="4">The sequence shown here is derived from an EMBL/GenBank/DDBJ whole genome shotgun (WGS) entry which is preliminary data.</text>
</comment>
<protein>
    <submittedName>
        <fullName evidence="4">Uncharacterized protein</fullName>
    </submittedName>
</protein>
<dbReference type="SUPFAM" id="SSF82895">
    <property type="entry name" value="TSP-1 type 1 repeat"/>
    <property type="match status" value="3"/>
</dbReference>
<feature type="compositionally biased region" description="Low complexity" evidence="3">
    <location>
        <begin position="542"/>
        <end position="552"/>
    </location>
</feature>
<dbReference type="SMART" id="SM00209">
    <property type="entry name" value="TSP1"/>
    <property type="match status" value="3"/>
</dbReference>
<evidence type="ECO:0000256" key="2">
    <source>
        <dbReference type="ARBA" id="ARBA00022525"/>
    </source>
</evidence>
<proteinExistence type="predicted"/>
<dbReference type="InterPro" id="IPR036383">
    <property type="entry name" value="TSP1_rpt_sf"/>
</dbReference>
<dbReference type="GO" id="GO:0005576">
    <property type="term" value="C:extracellular region"/>
    <property type="evidence" value="ECO:0007669"/>
    <property type="project" value="UniProtKB-SubCell"/>
</dbReference>
<dbReference type="InterPro" id="IPR000884">
    <property type="entry name" value="TSP1_rpt"/>
</dbReference>